<protein>
    <recommendedName>
        <fullName evidence="5">BZIP transcription factor</fullName>
    </recommendedName>
</protein>
<dbReference type="Proteomes" id="UP000613030">
    <property type="component" value="Unassembled WGS sequence"/>
</dbReference>
<feature type="chain" id="PRO_5046187944" description="BZIP transcription factor" evidence="2">
    <location>
        <begin position="22"/>
        <end position="336"/>
    </location>
</feature>
<evidence type="ECO:0000313" key="4">
    <source>
        <dbReference type="Proteomes" id="UP000613030"/>
    </source>
</evidence>
<evidence type="ECO:0000256" key="2">
    <source>
        <dbReference type="SAM" id="SignalP"/>
    </source>
</evidence>
<name>A0ABS1KUE0_9BACT</name>
<keyword evidence="2" id="KW-0732">Signal</keyword>
<keyword evidence="1" id="KW-0175">Coiled coil</keyword>
<reference evidence="3 4" key="1">
    <citation type="submission" date="2021-01" db="EMBL/GenBank/DDBJ databases">
        <title>Chryseolinea sp. Jin1 Genome sequencing and assembly.</title>
        <authorList>
            <person name="Kim I."/>
        </authorList>
    </citation>
    <scope>NUCLEOTIDE SEQUENCE [LARGE SCALE GENOMIC DNA]</scope>
    <source>
        <strain evidence="3 4">Jin1</strain>
    </source>
</reference>
<dbReference type="EMBL" id="JAERRB010000006">
    <property type="protein sequence ID" value="MBL0743095.1"/>
    <property type="molecule type" value="Genomic_DNA"/>
</dbReference>
<evidence type="ECO:0000313" key="3">
    <source>
        <dbReference type="EMBL" id="MBL0743095.1"/>
    </source>
</evidence>
<accession>A0ABS1KUE0</accession>
<dbReference type="RefSeq" id="WP_202012102.1">
    <property type="nucleotide sequence ID" value="NZ_JAERRB010000006.1"/>
</dbReference>
<comment type="caution">
    <text evidence="3">The sequence shown here is derived from an EMBL/GenBank/DDBJ whole genome shotgun (WGS) entry which is preliminary data.</text>
</comment>
<feature type="coiled-coil region" evidence="1">
    <location>
        <begin position="301"/>
        <end position="335"/>
    </location>
</feature>
<feature type="signal peptide" evidence="2">
    <location>
        <begin position="1"/>
        <end position="21"/>
    </location>
</feature>
<organism evidence="3 4">
    <name type="scientific">Chryseolinea lacunae</name>
    <dbReference type="NCBI Taxonomy" id="2801331"/>
    <lineage>
        <taxon>Bacteria</taxon>
        <taxon>Pseudomonadati</taxon>
        <taxon>Bacteroidota</taxon>
        <taxon>Cytophagia</taxon>
        <taxon>Cytophagales</taxon>
        <taxon>Fulvivirgaceae</taxon>
        <taxon>Chryseolinea</taxon>
    </lineage>
</organism>
<evidence type="ECO:0008006" key="5">
    <source>
        <dbReference type="Google" id="ProtNLM"/>
    </source>
</evidence>
<sequence length="336" mass="36726">MRKLFFAILTLGLYGVQTVNAQWNNQTTYIYYNGNVRIGTNVNSRGRFDVSGPGDIYLAESTTLGTGQSLYLPGHIFMAPYNGGDMTFLQARRSDTSGSTSLRIRTTNSGVITEAIQVDPNGNVGIGFMTPYEKLCVYGNAFVTGNVNISQQSAFGMSTATDKFTYDGKSVGNYSLGWYPDSWLSGAASGYLSAHAGLKIFTNGAARMVVTYNGNVGIGTTNPNPYAKLTVAGDINAREVRVTVDAGADFVFDNDYSLKDLKDVDQYIKEHKHLPGIASAEEMKSEGVELGKMDVKLLQKIEELTLYLIDLKKEIENLKVENKTLKVEVETLKSDN</sequence>
<evidence type="ECO:0000256" key="1">
    <source>
        <dbReference type="SAM" id="Coils"/>
    </source>
</evidence>
<keyword evidence="4" id="KW-1185">Reference proteome</keyword>
<proteinExistence type="predicted"/>
<gene>
    <name evidence="3" type="ORF">JI741_17830</name>
</gene>